<keyword evidence="10" id="KW-0456">Lyase</keyword>
<dbReference type="SUPFAM" id="SSF55073">
    <property type="entry name" value="Nucleotide cyclase"/>
    <property type="match status" value="1"/>
</dbReference>
<dbReference type="CDD" id="cd07302">
    <property type="entry name" value="CHD"/>
    <property type="match status" value="1"/>
</dbReference>
<keyword evidence="9" id="KW-0325">Glycoprotein</keyword>
<dbReference type="InterPro" id="IPR050401">
    <property type="entry name" value="Cyclic_nucleotide_synthase"/>
</dbReference>
<dbReference type="AlphaFoldDB" id="A0A7I8VBR4"/>
<sequence>MVSKNFSNRANELKKERRKTELLLNEMLPKLVAKALRSGKPVSAEFYHSVSIMFTDIANFQEISSLSKPMDLITLLNNVYNFIDAKIELHDVYKVETVGSVYMVAAGVPIRSDGHAKEVANLALDVKDATEDFVIPHLPERNLLLRIGAHCGSVVGGVVGNKCPRYCLFGDTVNTASRMQSSGSAAKIHVSGAFQEALASAGWYVLKYRGEIQVKGKGIMQTYWLESTSKTSKRKNVRMKVEQKTLLDDAW</sequence>
<dbReference type="PROSITE" id="PS50125">
    <property type="entry name" value="GUANYLATE_CYCLASE_2"/>
    <property type="match status" value="1"/>
</dbReference>
<protein>
    <submittedName>
        <fullName evidence="12">DgyrCDS2954</fullName>
    </submittedName>
</protein>
<evidence type="ECO:0000256" key="1">
    <source>
        <dbReference type="ARBA" id="ARBA00004167"/>
    </source>
</evidence>
<evidence type="ECO:0000256" key="10">
    <source>
        <dbReference type="ARBA" id="ARBA00023239"/>
    </source>
</evidence>
<keyword evidence="8" id="KW-0472">Membrane</keyword>
<feature type="domain" description="Guanylate cyclase" evidence="11">
    <location>
        <begin position="51"/>
        <end position="180"/>
    </location>
</feature>
<keyword evidence="3" id="KW-1003">Cell membrane</keyword>
<evidence type="ECO:0000259" key="11">
    <source>
        <dbReference type="PROSITE" id="PS50125"/>
    </source>
</evidence>
<evidence type="ECO:0000256" key="9">
    <source>
        <dbReference type="ARBA" id="ARBA00023180"/>
    </source>
</evidence>
<dbReference type="GO" id="GO:0001653">
    <property type="term" value="F:peptide receptor activity"/>
    <property type="evidence" value="ECO:0007669"/>
    <property type="project" value="TreeGrafter"/>
</dbReference>
<dbReference type="FunFam" id="3.30.70.1230:FF:000050">
    <property type="entry name" value="Guanylate cyclase"/>
    <property type="match status" value="1"/>
</dbReference>
<accession>A0A7I8VBR4</accession>
<dbReference type="GO" id="GO:0004383">
    <property type="term" value="F:guanylate cyclase activity"/>
    <property type="evidence" value="ECO:0007669"/>
    <property type="project" value="TreeGrafter"/>
</dbReference>
<evidence type="ECO:0000256" key="4">
    <source>
        <dbReference type="ARBA" id="ARBA00022692"/>
    </source>
</evidence>
<dbReference type="PANTHER" id="PTHR11920">
    <property type="entry name" value="GUANYLYL CYCLASE"/>
    <property type="match status" value="1"/>
</dbReference>
<dbReference type="SMART" id="SM00044">
    <property type="entry name" value="CYCc"/>
    <property type="match status" value="1"/>
</dbReference>
<name>A0A7I8VBR4_9ANNE</name>
<reference evidence="12 13" key="1">
    <citation type="submission" date="2020-08" db="EMBL/GenBank/DDBJ databases">
        <authorList>
            <person name="Hejnol A."/>
        </authorList>
    </citation>
    <scope>NUCLEOTIDE SEQUENCE [LARGE SCALE GENOMIC DNA]</scope>
</reference>
<evidence type="ECO:0000256" key="6">
    <source>
        <dbReference type="ARBA" id="ARBA00022741"/>
    </source>
</evidence>
<keyword evidence="4" id="KW-0812">Transmembrane</keyword>
<evidence type="ECO:0000313" key="13">
    <source>
        <dbReference type="Proteomes" id="UP000549394"/>
    </source>
</evidence>
<comment type="subcellular location">
    <subcellularLocation>
        <location evidence="2">Cell membrane</location>
    </subcellularLocation>
    <subcellularLocation>
        <location evidence="1">Membrane</location>
        <topology evidence="1">Single-pass membrane protein</topology>
    </subcellularLocation>
</comment>
<dbReference type="EMBL" id="CAJFCJ010000004">
    <property type="protein sequence ID" value="CAD5113786.1"/>
    <property type="molecule type" value="Genomic_DNA"/>
</dbReference>
<evidence type="ECO:0000256" key="5">
    <source>
        <dbReference type="ARBA" id="ARBA00022729"/>
    </source>
</evidence>
<evidence type="ECO:0000256" key="3">
    <source>
        <dbReference type="ARBA" id="ARBA00022475"/>
    </source>
</evidence>
<comment type="caution">
    <text evidence="12">The sequence shown here is derived from an EMBL/GenBank/DDBJ whole genome shotgun (WGS) entry which is preliminary data.</text>
</comment>
<keyword evidence="5" id="KW-0732">Signal</keyword>
<dbReference type="GO" id="GO:0007168">
    <property type="term" value="P:receptor guanylyl cyclase signaling pathway"/>
    <property type="evidence" value="ECO:0007669"/>
    <property type="project" value="TreeGrafter"/>
</dbReference>
<organism evidence="12 13">
    <name type="scientific">Dimorphilus gyrociliatus</name>
    <dbReference type="NCBI Taxonomy" id="2664684"/>
    <lineage>
        <taxon>Eukaryota</taxon>
        <taxon>Metazoa</taxon>
        <taxon>Spiralia</taxon>
        <taxon>Lophotrochozoa</taxon>
        <taxon>Annelida</taxon>
        <taxon>Polychaeta</taxon>
        <taxon>Polychaeta incertae sedis</taxon>
        <taxon>Dinophilidae</taxon>
        <taxon>Dimorphilus</taxon>
    </lineage>
</organism>
<proteinExistence type="predicted"/>
<dbReference type="Pfam" id="PF00211">
    <property type="entry name" value="Guanylate_cyc"/>
    <property type="match status" value="1"/>
</dbReference>
<dbReference type="GO" id="GO:0004016">
    <property type="term" value="F:adenylate cyclase activity"/>
    <property type="evidence" value="ECO:0007669"/>
    <property type="project" value="TreeGrafter"/>
</dbReference>
<dbReference type="GO" id="GO:0035556">
    <property type="term" value="P:intracellular signal transduction"/>
    <property type="evidence" value="ECO:0007669"/>
    <property type="project" value="InterPro"/>
</dbReference>
<dbReference type="GO" id="GO:0000166">
    <property type="term" value="F:nucleotide binding"/>
    <property type="evidence" value="ECO:0007669"/>
    <property type="project" value="UniProtKB-KW"/>
</dbReference>
<keyword evidence="7" id="KW-1133">Transmembrane helix</keyword>
<keyword evidence="13" id="KW-1185">Reference proteome</keyword>
<dbReference type="InterPro" id="IPR001054">
    <property type="entry name" value="A/G_cyclase"/>
</dbReference>
<dbReference type="Gene3D" id="6.10.250.780">
    <property type="match status" value="1"/>
</dbReference>
<evidence type="ECO:0000256" key="8">
    <source>
        <dbReference type="ARBA" id="ARBA00023136"/>
    </source>
</evidence>
<dbReference type="InterPro" id="IPR029787">
    <property type="entry name" value="Nucleotide_cyclase"/>
</dbReference>
<dbReference type="Gene3D" id="3.30.70.1230">
    <property type="entry name" value="Nucleotide cyclase"/>
    <property type="match status" value="1"/>
</dbReference>
<keyword evidence="6" id="KW-0547">Nucleotide-binding</keyword>
<dbReference type="GO" id="GO:0005886">
    <property type="term" value="C:plasma membrane"/>
    <property type="evidence" value="ECO:0007669"/>
    <property type="project" value="UniProtKB-SubCell"/>
</dbReference>
<evidence type="ECO:0000256" key="2">
    <source>
        <dbReference type="ARBA" id="ARBA00004236"/>
    </source>
</evidence>
<dbReference type="OrthoDB" id="60033at2759"/>
<dbReference type="PANTHER" id="PTHR11920:SF499">
    <property type="entry name" value="GUANYLATE CYCLASE DOMAIN-CONTAINING PROTEIN"/>
    <property type="match status" value="1"/>
</dbReference>
<dbReference type="Proteomes" id="UP000549394">
    <property type="component" value="Unassembled WGS sequence"/>
</dbReference>
<evidence type="ECO:0000313" key="12">
    <source>
        <dbReference type="EMBL" id="CAD5113786.1"/>
    </source>
</evidence>
<gene>
    <name evidence="12" type="ORF">DGYR_LOCUS2720</name>
</gene>
<evidence type="ECO:0000256" key="7">
    <source>
        <dbReference type="ARBA" id="ARBA00022989"/>
    </source>
</evidence>